<protein>
    <recommendedName>
        <fullName evidence="3">Transcriptional regulator, AlpA family</fullName>
    </recommendedName>
</protein>
<dbReference type="OrthoDB" id="5424371at2"/>
<dbReference type="Gene3D" id="1.10.238.160">
    <property type="match status" value="1"/>
</dbReference>
<sequence>MSGLVGMKAICNHMGQSETTVLKLIRQEGFPAVKVCGTWNSDSSEIEAWRKDKIRIARENNNQK</sequence>
<proteinExistence type="predicted"/>
<evidence type="ECO:0008006" key="3">
    <source>
        <dbReference type="Google" id="ProtNLM"/>
    </source>
</evidence>
<organism evidence="1 2">
    <name type="scientific">Desulforhopalus singaporensis</name>
    <dbReference type="NCBI Taxonomy" id="91360"/>
    <lineage>
        <taxon>Bacteria</taxon>
        <taxon>Pseudomonadati</taxon>
        <taxon>Thermodesulfobacteriota</taxon>
        <taxon>Desulfobulbia</taxon>
        <taxon>Desulfobulbales</taxon>
        <taxon>Desulfocapsaceae</taxon>
        <taxon>Desulforhopalus</taxon>
    </lineage>
</organism>
<reference evidence="1 2" key="1">
    <citation type="submission" date="2016-10" db="EMBL/GenBank/DDBJ databases">
        <authorList>
            <person name="de Groot N.N."/>
        </authorList>
    </citation>
    <scope>NUCLEOTIDE SEQUENCE [LARGE SCALE GENOMIC DNA]</scope>
    <source>
        <strain evidence="1 2">DSM 12130</strain>
    </source>
</reference>
<evidence type="ECO:0000313" key="1">
    <source>
        <dbReference type="EMBL" id="SDO95451.1"/>
    </source>
</evidence>
<gene>
    <name evidence="1" type="ORF">SAMN05660330_01421</name>
</gene>
<accession>A0A1H0NS29</accession>
<keyword evidence="2" id="KW-1185">Reference proteome</keyword>
<evidence type="ECO:0000313" key="2">
    <source>
        <dbReference type="Proteomes" id="UP000199073"/>
    </source>
</evidence>
<dbReference type="STRING" id="91360.SAMN05660330_01421"/>
<name>A0A1H0NS29_9BACT</name>
<dbReference type="Proteomes" id="UP000199073">
    <property type="component" value="Unassembled WGS sequence"/>
</dbReference>
<dbReference type="EMBL" id="FNJI01000008">
    <property type="protein sequence ID" value="SDO95451.1"/>
    <property type="molecule type" value="Genomic_DNA"/>
</dbReference>
<dbReference type="AlphaFoldDB" id="A0A1H0NS29"/>